<evidence type="ECO:0000313" key="1">
    <source>
        <dbReference type="Proteomes" id="UP000095287"/>
    </source>
</evidence>
<dbReference type="AlphaFoldDB" id="A0A1I7YDY0"/>
<evidence type="ECO:0000313" key="2">
    <source>
        <dbReference type="WBParaSite" id="L893_g15407.t1"/>
    </source>
</evidence>
<dbReference type="Proteomes" id="UP000095287">
    <property type="component" value="Unplaced"/>
</dbReference>
<protein>
    <submittedName>
        <fullName evidence="2">FBA_2 domain-containing protein</fullName>
    </submittedName>
</protein>
<keyword evidence="1" id="KW-1185">Reference proteome</keyword>
<organism evidence="1 2">
    <name type="scientific">Steinernema glaseri</name>
    <dbReference type="NCBI Taxonomy" id="37863"/>
    <lineage>
        <taxon>Eukaryota</taxon>
        <taxon>Metazoa</taxon>
        <taxon>Ecdysozoa</taxon>
        <taxon>Nematoda</taxon>
        <taxon>Chromadorea</taxon>
        <taxon>Rhabditida</taxon>
        <taxon>Tylenchina</taxon>
        <taxon>Panagrolaimomorpha</taxon>
        <taxon>Strongyloidoidea</taxon>
        <taxon>Steinernematidae</taxon>
        <taxon>Steinernema</taxon>
    </lineage>
</organism>
<reference evidence="2" key="1">
    <citation type="submission" date="2016-11" db="UniProtKB">
        <authorList>
            <consortium name="WormBaseParasite"/>
        </authorList>
    </citation>
    <scope>IDENTIFICATION</scope>
</reference>
<dbReference type="WBParaSite" id="L893_g15407.t1">
    <property type="protein sequence ID" value="L893_g15407.t1"/>
    <property type="gene ID" value="L893_g15407"/>
</dbReference>
<sequence>MDRVARDFADRVVAHLSHPEELLQLRSDIWRAAAAYQREFRGNAELTVLLPSDPSASIQAYGEREFLKDRKVKGKSVEAKIWTWKKNQLPCLSLDRLAIRGQAEKMPKWKYVNMSNKDVFHYIQLHRRRWAFPCNVAISHISDKNVHVEKVFGLIPTDYQIYNFEHIHGHGGALASLLNRMATSTTKNLKVNISTCILSPEARDAVINLLRPNCKTTIQLTEQDITFFDEEYLNHFYTLWVHQPSVKALIKIQGVEASAARVLAGVPWNHHSHPREGERSVRCSHVNIHTLSGGLCLVEVTFD</sequence>
<proteinExistence type="predicted"/>
<accession>A0A1I7YDY0</accession>
<name>A0A1I7YDY0_9BILA</name>